<dbReference type="Proteomes" id="UP001166286">
    <property type="component" value="Unassembled WGS sequence"/>
</dbReference>
<evidence type="ECO:0000313" key="3">
    <source>
        <dbReference type="Proteomes" id="UP001166286"/>
    </source>
</evidence>
<organism evidence="2 3">
    <name type="scientific">Cladonia borealis</name>
    <dbReference type="NCBI Taxonomy" id="184061"/>
    <lineage>
        <taxon>Eukaryota</taxon>
        <taxon>Fungi</taxon>
        <taxon>Dikarya</taxon>
        <taxon>Ascomycota</taxon>
        <taxon>Pezizomycotina</taxon>
        <taxon>Lecanoromycetes</taxon>
        <taxon>OSLEUM clade</taxon>
        <taxon>Lecanoromycetidae</taxon>
        <taxon>Lecanorales</taxon>
        <taxon>Lecanorineae</taxon>
        <taxon>Cladoniaceae</taxon>
        <taxon>Cladonia</taxon>
    </lineage>
</organism>
<reference evidence="2" key="1">
    <citation type="submission" date="2023-03" db="EMBL/GenBank/DDBJ databases">
        <title>Complete genome of Cladonia borealis.</title>
        <authorList>
            <person name="Park H."/>
        </authorList>
    </citation>
    <scope>NUCLEOTIDE SEQUENCE</scope>
    <source>
        <strain evidence="2">ANT050790</strain>
    </source>
</reference>
<evidence type="ECO:0000313" key="2">
    <source>
        <dbReference type="EMBL" id="KAK0516642.1"/>
    </source>
</evidence>
<proteinExistence type="predicted"/>
<dbReference type="EMBL" id="JAFEKC020000002">
    <property type="protein sequence ID" value="KAK0516642.1"/>
    <property type="molecule type" value="Genomic_DNA"/>
</dbReference>
<keyword evidence="3" id="KW-1185">Reference proteome</keyword>
<comment type="caution">
    <text evidence="2">The sequence shown here is derived from an EMBL/GenBank/DDBJ whole genome shotgun (WGS) entry which is preliminary data.</text>
</comment>
<feature type="region of interest" description="Disordered" evidence="1">
    <location>
        <begin position="40"/>
        <end position="108"/>
    </location>
</feature>
<accession>A0AA39V597</accession>
<protein>
    <submittedName>
        <fullName evidence="2">Uncharacterized protein</fullName>
    </submittedName>
</protein>
<dbReference type="AlphaFoldDB" id="A0AA39V597"/>
<gene>
    <name evidence="2" type="ORF">JMJ35_001245</name>
</gene>
<evidence type="ECO:0000256" key="1">
    <source>
        <dbReference type="SAM" id="MobiDB-lite"/>
    </source>
</evidence>
<feature type="compositionally biased region" description="Low complexity" evidence="1">
    <location>
        <begin position="57"/>
        <end position="108"/>
    </location>
</feature>
<name>A0AA39V597_9LECA</name>
<sequence length="272" mass="30904">MVRILVHSVNPSIIWARLNRNRDPLTPDPHFRRDLEELLRPPQRPAGPPHQNIASGIQTQPAQQSTQPAQQSIQPAQQSIQPVQQSTQPTQQSTQPTQQSTQPTQQSTNIAQGNNINWVNCHLLPAGAQQGCPRVYWLDSVNRRTLYNHISIPDIAVTALYWGHVDALHKFLDMTRPRVYFAFHSWVGNPQLSFRDWQFCIKREGIEVTVGFLRKDTVHDWIVGCVYVFFGAKTAWEPKGSVDKDVPMEQSIAIVKEVLGPVPAYMCFVFEP</sequence>